<dbReference type="InterPro" id="IPR023996">
    <property type="entry name" value="TonB-dep_OMP_SusC/RagA"/>
</dbReference>
<dbReference type="GO" id="GO:0009279">
    <property type="term" value="C:cell outer membrane"/>
    <property type="evidence" value="ECO:0007669"/>
    <property type="project" value="UniProtKB-SubCell"/>
</dbReference>
<dbReference type="Gene3D" id="2.170.130.10">
    <property type="entry name" value="TonB-dependent receptor, plug domain"/>
    <property type="match status" value="1"/>
</dbReference>
<dbReference type="SUPFAM" id="SSF49464">
    <property type="entry name" value="Carboxypeptidase regulatory domain-like"/>
    <property type="match status" value="1"/>
</dbReference>
<dbReference type="NCBIfam" id="TIGR04057">
    <property type="entry name" value="SusC_RagA_signa"/>
    <property type="match status" value="1"/>
</dbReference>
<dbReference type="SUPFAM" id="SSF56935">
    <property type="entry name" value="Porins"/>
    <property type="match status" value="1"/>
</dbReference>
<feature type="transmembrane region" description="Helical" evidence="4">
    <location>
        <begin position="35"/>
        <end position="53"/>
    </location>
</feature>
<dbReference type="AlphaFoldDB" id="A0A4V2F174"/>
<evidence type="ECO:0000256" key="3">
    <source>
        <dbReference type="ARBA" id="ARBA00023237"/>
    </source>
</evidence>
<proteinExistence type="predicted"/>
<dbReference type="InterPro" id="IPR023997">
    <property type="entry name" value="TonB-dep_OMP_SusC/RagA_CS"/>
</dbReference>
<dbReference type="InterPro" id="IPR036942">
    <property type="entry name" value="Beta-barrel_TonB_sf"/>
</dbReference>
<keyword evidence="2 4" id="KW-0472">Membrane</keyword>
<dbReference type="InterPro" id="IPR037066">
    <property type="entry name" value="Plug_dom_sf"/>
</dbReference>
<dbReference type="InterPro" id="IPR008969">
    <property type="entry name" value="CarboxyPept-like_regulatory"/>
</dbReference>
<comment type="subcellular location">
    <subcellularLocation>
        <location evidence="1">Cell outer membrane</location>
    </subcellularLocation>
</comment>
<dbReference type="InterPro" id="IPR012910">
    <property type="entry name" value="Plug_dom"/>
</dbReference>
<keyword evidence="3" id="KW-0998">Cell outer membrane</keyword>
<dbReference type="EMBL" id="SGXA01000002">
    <property type="protein sequence ID" value="RZS72641.1"/>
    <property type="molecule type" value="Genomic_DNA"/>
</dbReference>
<evidence type="ECO:0000313" key="7">
    <source>
        <dbReference type="Proteomes" id="UP000293874"/>
    </source>
</evidence>
<dbReference type="Proteomes" id="UP000293874">
    <property type="component" value="Unassembled WGS sequence"/>
</dbReference>
<organism evidence="6 7">
    <name type="scientific">Pseudobacter ginsenosidimutans</name>
    <dbReference type="NCBI Taxonomy" id="661488"/>
    <lineage>
        <taxon>Bacteria</taxon>
        <taxon>Pseudomonadati</taxon>
        <taxon>Bacteroidota</taxon>
        <taxon>Chitinophagia</taxon>
        <taxon>Chitinophagales</taxon>
        <taxon>Chitinophagaceae</taxon>
        <taxon>Pseudobacter</taxon>
    </lineage>
</organism>
<dbReference type="Pfam" id="PF07715">
    <property type="entry name" value="Plug"/>
    <property type="match status" value="1"/>
</dbReference>
<keyword evidence="4" id="KW-0812">Transmembrane</keyword>
<keyword evidence="4" id="KW-1133">Transmembrane helix</keyword>
<evidence type="ECO:0000256" key="2">
    <source>
        <dbReference type="ARBA" id="ARBA00023136"/>
    </source>
</evidence>
<evidence type="ECO:0000259" key="5">
    <source>
        <dbReference type="Pfam" id="PF07715"/>
    </source>
</evidence>
<name>A0A4V2F174_9BACT</name>
<dbReference type="RefSeq" id="WP_130543036.1">
    <property type="nucleotide sequence ID" value="NZ_CP042431.1"/>
</dbReference>
<dbReference type="OrthoDB" id="1094723at2"/>
<dbReference type="Pfam" id="PF13715">
    <property type="entry name" value="CarbopepD_reg_2"/>
    <property type="match status" value="1"/>
</dbReference>
<gene>
    <name evidence="6" type="ORF">EV199_4563</name>
</gene>
<evidence type="ECO:0000256" key="4">
    <source>
        <dbReference type="SAM" id="Phobius"/>
    </source>
</evidence>
<protein>
    <submittedName>
        <fullName evidence="6">TonB-linked SusC/RagA family outer membrane protein</fullName>
    </submittedName>
</protein>
<evidence type="ECO:0000256" key="1">
    <source>
        <dbReference type="ARBA" id="ARBA00004442"/>
    </source>
</evidence>
<keyword evidence="7" id="KW-1185">Reference proteome</keyword>
<reference evidence="6 7" key="1">
    <citation type="submission" date="2019-02" db="EMBL/GenBank/DDBJ databases">
        <title>Genomic Encyclopedia of Type Strains, Phase IV (KMG-IV): sequencing the most valuable type-strain genomes for metagenomic binning, comparative biology and taxonomic classification.</title>
        <authorList>
            <person name="Goeker M."/>
        </authorList>
    </citation>
    <scope>NUCLEOTIDE SEQUENCE [LARGE SCALE GENOMIC DNA]</scope>
    <source>
        <strain evidence="6 7">DSM 18116</strain>
    </source>
</reference>
<accession>A0A4V2F174</accession>
<evidence type="ECO:0000313" key="6">
    <source>
        <dbReference type="EMBL" id="RZS72641.1"/>
    </source>
</evidence>
<dbReference type="NCBIfam" id="TIGR04056">
    <property type="entry name" value="OMP_RagA_SusC"/>
    <property type="match status" value="1"/>
</dbReference>
<dbReference type="Gene3D" id="2.40.170.20">
    <property type="entry name" value="TonB-dependent receptor, beta-barrel domain"/>
    <property type="match status" value="1"/>
</dbReference>
<comment type="caution">
    <text evidence="6">The sequence shown here is derived from an EMBL/GenBank/DDBJ whole genome shotgun (WGS) entry which is preliminary data.</text>
</comment>
<feature type="domain" description="TonB-dependent receptor plug" evidence="5">
    <location>
        <begin position="256"/>
        <end position="379"/>
    </location>
</feature>
<sequence>MQKTAFCIRDVVAFSNPVAPPGIERSRHRLIQKPILIAMKLTALLLLIGSLHLCAATHSQTITYEGKDVPLSKLFSVIKQQTGFGVFGNARLLKNTHRVSIVANNMPLQEFLHIAFSNQPLTYRILDKTIVLYSKEDEAGALSEGIQPAPVVIEEPEPEADPVKGRVLAEDGKPLSGVSVRVKGTSIGVSSDDLGNFSIDAKEKQTLLFSYIGMESQEFKIIDPSKPVRIVLKTSEAAMKDVVVTGYSNLKKESFTGNSVRVDREQILKVSNRNVIDVLQVFDPSFRIEMNNIMGSDPNTMPKFYIRGRSGIGVKALDNIDVSQAALTNNPNLPIFIMDGFEVTAERVYDFDPTRIKSITILKDAAATAIYGSRAANGVVVIETVAPMPGKIRVNYNFVSTLTLPDVSDYNLMNASEKLEAEKLAGFFESDNPNQMGQLHNEYIKKNNQILRGINTDWISQPLTNEFSQKHALSFDGGTNEIRFNALLRYDKQNGVMKKSSRERMGAGFVFEYRTTKFQVRNDINYDVVKATNSPYGVFSDYTWKAPYDEMVDRNGNYLFQTNLWHSGSSELNLLNPLYEVHNTKNFDRTGYNNLVNNLSLVYRILPKLNLRGQLAITKNTDESEKFTDPVSGRYLTGYGLNQSEIGELRLNRIERTAIATKLFANYMNRIGMHDMNFSAGINTDEVKSTGEQSTYTGFPSGSQNSPAFAAKIALKPGFSDNHTRNFGSFIALNYSFNEIYLADVSARLDGSSEFGTEKRIAPFWSLGAGLNIHKYKFLRDHKIISRLRVTANIGQLGKTNFPPYAAKDMFALRNDWYRTGVGATLMGLGNPLLTWEKTRTKDLIFDVGLLNDRFNFNINFYNKETIDLVNDVDLPSSSGFSKYKDNIGRILNRGVEIQLRADVYKTKDVIIAVYGNLGHNKNKILDISQSLKEYNKRVDAQYDGYNQWSSTDPSKKDQFSRAHTKYVPGGSLTSIFGMRSLGINPMDGKEIFLKADGTVTYDWEAAEQVIIGDLAPDITGAFGLNISYKGFTLFTSCLYESGGQQYNETLRDKVETVDLYNRNTDRRVLQQRWIKPGDITALKDIKERNMATRPTSRFIQDYNVITINSLSLGYQFRPDMLKRFGLSMLRAQLSTNNLATISTVKQERGLSYPFARSFDFSLTVGL</sequence>